<evidence type="ECO:0000256" key="7">
    <source>
        <dbReference type="ARBA" id="ARBA00023150"/>
    </source>
</evidence>
<comment type="domain">
    <text evidence="8">The N-terminal domain determines nucleotide recognition and specific binding, while the C-terminal domain determines the specific binding to the target protein.</text>
</comment>
<comment type="caution">
    <text evidence="8">Lacks conserved residue(s) required for the propagation of feature annotation.</text>
</comment>
<evidence type="ECO:0000259" key="9">
    <source>
        <dbReference type="Pfam" id="PF12804"/>
    </source>
</evidence>
<feature type="binding site" evidence="8">
    <location>
        <position position="96"/>
    </location>
    <ligand>
        <name>GTP</name>
        <dbReference type="ChEBI" id="CHEBI:37565"/>
    </ligand>
</feature>
<protein>
    <recommendedName>
        <fullName evidence="8">Probable molybdenum cofactor guanylyltransferase</fullName>
        <shortName evidence="8">MoCo guanylyltransferase</shortName>
        <ecNumber evidence="8">2.7.7.77</ecNumber>
    </recommendedName>
    <alternativeName>
        <fullName evidence="8">GTP:molybdopterin guanylyltransferase</fullName>
    </alternativeName>
    <alternativeName>
        <fullName evidence="8">Mo-MPT guanylyltransferase</fullName>
    </alternativeName>
    <alternativeName>
        <fullName evidence="8">Molybdopterin guanylyltransferase</fullName>
    </alternativeName>
    <alternativeName>
        <fullName evidence="8">Molybdopterin-guanine dinucleotide synthase</fullName>
        <shortName evidence="8">MGD synthase</shortName>
    </alternativeName>
</protein>
<feature type="binding site" evidence="8">
    <location>
        <position position="67"/>
    </location>
    <ligand>
        <name>GTP</name>
        <dbReference type="ChEBI" id="CHEBI:37565"/>
    </ligand>
</feature>
<evidence type="ECO:0000256" key="4">
    <source>
        <dbReference type="ARBA" id="ARBA00022741"/>
    </source>
</evidence>
<name>A0ABU1ITZ3_9BACL</name>
<dbReference type="SUPFAM" id="SSF53448">
    <property type="entry name" value="Nucleotide-diphospho-sugar transferases"/>
    <property type="match status" value="1"/>
</dbReference>
<dbReference type="Pfam" id="PF12804">
    <property type="entry name" value="NTP_transf_3"/>
    <property type="match status" value="1"/>
</dbReference>
<evidence type="ECO:0000256" key="3">
    <source>
        <dbReference type="ARBA" id="ARBA00022723"/>
    </source>
</evidence>
<dbReference type="InterPro" id="IPR013482">
    <property type="entry name" value="Molybde_CF_guanTrfase"/>
</dbReference>
<evidence type="ECO:0000313" key="10">
    <source>
        <dbReference type="EMBL" id="MDR6242691.1"/>
    </source>
</evidence>
<keyword evidence="3 8" id="KW-0479">Metal-binding</keyword>
<keyword evidence="10" id="KW-0548">Nucleotidyltransferase</keyword>
<evidence type="ECO:0000256" key="2">
    <source>
        <dbReference type="ARBA" id="ARBA00022679"/>
    </source>
</evidence>
<feature type="binding site" evidence="8">
    <location>
        <position position="96"/>
    </location>
    <ligand>
        <name>Mg(2+)</name>
        <dbReference type="ChEBI" id="CHEBI:18420"/>
    </ligand>
</feature>
<dbReference type="GO" id="GO:0061603">
    <property type="term" value="F:molybdenum cofactor guanylyltransferase activity"/>
    <property type="evidence" value="ECO:0007669"/>
    <property type="project" value="UniProtKB-EC"/>
</dbReference>
<keyword evidence="5 8" id="KW-0460">Magnesium</keyword>
<comment type="catalytic activity">
    <reaction evidence="8">
        <text>Mo-molybdopterin + GTP + H(+) = Mo-molybdopterin guanine dinucleotide + diphosphate</text>
        <dbReference type="Rhea" id="RHEA:34243"/>
        <dbReference type="ChEBI" id="CHEBI:15378"/>
        <dbReference type="ChEBI" id="CHEBI:33019"/>
        <dbReference type="ChEBI" id="CHEBI:37565"/>
        <dbReference type="ChEBI" id="CHEBI:71302"/>
        <dbReference type="ChEBI" id="CHEBI:71310"/>
        <dbReference type="EC" id="2.7.7.77"/>
    </reaction>
</comment>
<keyword evidence="7 8" id="KW-0501">Molybdenum cofactor biosynthesis</keyword>
<dbReference type="EC" id="2.7.7.77" evidence="8"/>
<comment type="caution">
    <text evidence="10">The sequence shown here is derived from an EMBL/GenBank/DDBJ whole genome shotgun (WGS) entry which is preliminary data.</text>
</comment>
<evidence type="ECO:0000256" key="5">
    <source>
        <dbReference type="ARBA" id="ARBA00022842"/>
    </source>
</evidence>
<dbReference type="HAMAP" id="MF_00316">
    <property type="entry name" value="MobA"/>
    <property type="match status" value="1"/>
</dbReference>
<keyword evidence="2 8" id="KW-0808">Transferase</keyword>
<dbReference type="InterPro" id="IPR025877">
    <property type="entry name" value="MobA-like_NTP_Trfase"/>
</dbReference>
<dbReference type="CDD" id="cd02503">
    <property type="entry name" value="MobA"/>
    <property type="match status" value="1"/>
</dbReference>
<evidence type="ECO:0000256" key="6">
    <source>
        <dbReference type="ARBA" id="ARBA00023134"/>
    </source>
</evidence>
<dbReference type="EMBL" id="JAVDQH010000002">
    <property type="protein sequence ID" value="MDR6242691.1"/>
    <property type="molecule type" value="Genomic_DNA"/>
</dbReference>
<dbReference type="PANTHER" id="PTHR19136">
    <property type="entry name" value="MOLYBDENUM COFACTOR GUANYLYLTRANSFERASE"/>
    <property type="match status" value="1"/>
</dbReference>
<keyword evidence="1 8" id="KW-0963">Cytoplasm</keyword>
<comment type="subcellular location">
    <subcellularLocation>
        <location evidence="8">Cytoplasm</location>
    </subcellularLocation>
</comment>
<sequence length="222" mass="24789">MKQKIAGILLAGGQSSRMGRDKAMLDIGGKPVIQRVADTLLQCTPDVCLAVANEGDYRFLNLPVAADEYPGYGPLAGIYAGMKHIKAEWYLVAACDMPFSSVDLMRNMLEIAIDMHGDGIGIPLSQAVVPTYQDRMHPLYAVYHRTAMPALKNALEHKQLKVMNWVEQHNLGEIPLEGQLPDSQDEFLESCDITPWCLYNMNDPEAYEQARRMHILKEMPGN</sequence>
<keyword evidence="4 8" id="KW-0547">Nucleotide-binding</keyword>
<dbReference type="PANTHER" id="PTHR19136:SF81">
    <property type="entry name" value="MOLYBDENUM COFACTOR GUANYLYLTRANSFERASE"/>
    <property type="match status" value="1"/>
</dbReference>
<accession>A0ABU1ITZ3</accession>
<comment type="function">
    <text evidence="8">Transfers a GMP moiety from GTP to Mo-molybdopterin (Mo-MPT) cofactor (Moco or molybdenum cofactor) to form Mo-molybdopterin guanine dinucleotide (Mo-MGD) cofactor.</text>
</comment>
<proteinExistence type="inferred from homology"/>
<reference evidence="10 11" key="1">
    <citation type="submission" date="2023-07" db="EMBL/GenBank/DDBJ databases">
        <title>Genomic Encyclopedia of Type Strains, Phase IV (KMG-IV): sequencing the most valuable type-strain genomes for metagenomic binning, comparative biology and taxonomic classification.</title>
        <authorList>
            <person name="Goeker M."/>
        </authorList>
    </citation>
    <scope>NUCLEOTIDE SEQUENCE [LARGE SCALE GENOMIC DNA]</scope>
    <source>
        <strain evidence="10 11">DSM 22170</strain>
    </source>
</reference>
<keyword evidence="11" id="KW-1185">Reference proteome</keyword>
<dbReference type="Proteomes" id="UP001185028">
    <property type="component" value="Unassembled WGS sequence"/>
</dbReference>
<evidence type="ECO:0000256" key="1">
    <source>
        <dbReference type="ARBA" id="ARBA00022490"/>
    </source>
</evidence>
<feature type="binding site" evidence="8">
    <location>
        <position position="22"/>
    </location>
    <ligand>
        <name>GTP</name>
        <dbReference type="ChEBI" id="CHEBI:37565"/>
    </ligand>
</feature>
<keyword evidence="6 8" id="KW-0342">GTP-binding</keyword>
<dbReference type="Gene3D" id="3.90.550.10">
    <property type="entry name" value="Spore Coat Polysaccharide Biosynthesis Protein SpsA, Chain A"/>
    <property type="match status" value="1"/>
</dbReference>
<gene>
    <name evidence="8" type="primary">mobA</name>
    <name evidence="10" type="ORF">JOC58_000575</name>
</gene>
<evidence type="ECO:0000256" key="8">
    <source>
        <dbReference type="HAMAP-Rule" id="MF_00316"/>
    </source>
</evidence>
<feature type="domain" description="MobA-like NTP transferase" evidence="9">
    <location>
        <begin position="7"/>
        <end position="161"/>
    </location>
</feature>
<comment type="cofactor">
    <cofactor evidence="8">
        <name>Mg(2+)</name>
        <dbReference type="ChEBI" id="CHEBI:18420"/>
    </cofactor>
</comment>
<dbReference type="InterPro" id="IPR029044">
    <property type="entry name" value="Nucleotide-diphossugar_trans"/>
</dbReference>
<feature type="binding site" evidence="8">
    <location>
        <begin position="10"/>
        <end position="12"/>
    </location>
    <ligand>
        <name>GTP</name>
        <dbReference type="ChEBI" id="CHEBI:37565"/>
    </ligand>
</feature>
<dbReference type="RefSeq" id="WP_188774197.1">
    <property type="nucleotide sequence ID" value="NZ_BMMB01000002.1"/>
</dbReference>
<comment type="similarity">
    <text evidence="8">Belongs to the MobA family.</text>
</comment>
<evidence type="ECO:0000313" key="11">
    <source>
        <dbReference type="Proteomes" id="UP001185028"/>
    </source>
</evidence>
<organism evidence="10 11">
    <name type="scientific">Paenibacillus hunanensis</name>
    <dbReference type="NCBI Taxonomy" id="539262"/>
    <lineage>
        <taxon>Bacteria</taxon>
        <taxon>Bacillati</taxon>
        <taxon>Bacillota</taxon>
        <taxon>Bacilli</taxon>
        <taxon>Bacillales</taxon>
        <taxon>Paenibacillaceae</taxon>
        <taxon>Paenibacillus</taxon>
    </lineage>
</organism>